<evidence type="ECO:0000256" key="1">
    <source>
        <dbReference type="SAM" id="MobiDB-lite"/>
    </source>
</evidence>
<proteinExistence type="predicted"/>
<comment type="caution">
    <text evidence="2">The sequence shown here is derived from an EMBL/GenBank/DDBJ whole genome shotgun (WGS) entry which is preliminary data.</text>
</comment>
<protein>
    <submittedName>
        <fullName evidence="2">Uncharacterized protein</fullName>
    </submittedName>
</protein>
<organism evidence="2 3">
    <name type="scientific">Fusarium duplospermum</name>
    <dbReference type="NCBI Taxonomy" id="1325734"/>
    <lineage>
        <taxon>Eukaryota</taxon>
        <taxon>Fungi</taxon>
        <taxon>Dikarya</taxon>
        <taxon>Ascomycota</taxon>
        <taxon>Pezizomycotina</taxon>
        <taxon>Sordariomycetes</taxon>
        <taxon>Hypocreomycetidae</taxon>
        <taxon>Hypocreales</taxon>
        <taxon>Nectriaceae</taxon>
        <taxon>Fusarium</taxon>
        <taxon>Fusarium solani species complex</taxon>
    </lineage>
</organism>
<feature type="region of interest" description="Disordered" evidence="1">
    <location>
        <begin position="116"/>
        <end position="157"/>
    </location>
</feature>
<dbReference type="AlphaFoldDB" id="A0A428PTK9"/>
<gene>
    <name evidence="2" type="ORF">CEP54_008959</name>
</gene>
<dbReference type="EMBL" id="NKCI01000094">
    <property type="protein sequence ID" value="RSL56226.1"/>
    <property type="molecule type" value="Genomic_DNA"/>
</dbReference>
<accession>A0A428PTK9</accession>
<name>A0A428PTK9_9HYPO</name>
<dbReference type="OrthoDB" id="3565018at2759"/>
<reference evidence="2 3" key="1">
    <citation type="submission" date="2017-06" db="EMBL/GenBank/DDBJ databases">
        <title>Comparative genomic analysis of Ambrosia Fusariam Clade fungi.</title>
        <authorList>
            <person name="Stajich J.E."/>
            <person name="Carrillo J."/>
            <person name="Kijimoto T."/>
            <person name="Eskalen A."/>
            <person name="O'Donnell K."/>
            <person name="Kasson M."/>
        </authorList>
    </citation>
    <scope>NUCLEOTIDE SEQUENCE [LARGE SCALE GENOMIC DNA]</scope>
    <source>
        <strain evidence="2 3">NRRL62584</strain>
    </source>
</reference>
<keyword evidence="3" id="KW-1185">Reference proteome</keyword>
<evidence type="ECO:0000313" key="3">
    <source>
        <dbReference type="Proteomes" id="UP000288168"/>
    </source>
</evidence>
<sequence>MTAGVGDMPHDSVTLSREDVLRTLQACINTAKEIIPVFTSAVARNTLLRGRLSGLRFAPLERSNPCHLSALDTYALTELSNCLQKLLHRLDGLIHKDIQKKVQSLYRPLRQRINSQLDDGQLMGRHPESTSDEEETPGEEQSQEKEKAPNSNHQNLEVLDSANGSVIDLDRVAQNEAHILESGELLKLAIDRAWPESAAGIRDLMVAN</sequence>
<dbReference type="Proteomes" id="UP000288168">
    <property type="component" value="Unassembled WGS sequence"/>
</dbReference>
<evidence type="ECO:0000313" key="2">
    <source>
        <dbReference type="EMBL" id="RSL56226.1"/>
    </source>
</evidence>